<dbReference type="Proteomes" id="UP000054869">
    <property type="component" value="Unassembled WGS sequence"/>
</dbReference>
<dbReference type="SUPFAM" id="SSF48452">
    <property type="entry name" value="TPR-like"/>
    <property type="match status" value="1"/>
</dbReference>
<evidence type="ECO:0000313" key="8">
    <source>
        <dbReference type="Proteomes" id="UP000054869"/>
    </source>
</evidence>
<dbReference type="InterPro" id="IPR056413">
    <property type="entry name" value="TPR_CcmH_CycH"/>
</dbReference>
<sequence length="219" mass="25183">MDKWLFVCFSLLTLLALPIALYPLRRSKKSFYFLIPTVIIGLTITYWQWGGMADWVRFLQNQEKQKRIQTVLQTIKSPAQLINRLKASVDANPDSARGWYLLGRLYASQGEWHAARDAFAKAQQLNPGDEAAIVNYAQSLWQLNQQQFNDTIRALFKNLLQKNPNQPDALAMLAMDAFMGHDYQLAINYWQQLLKLAPEQSEEAQMIRKAIAKAQGELH</sequence>
<keyword evidence="3 4" id="KW-0802">TPR repeat</keyword>
<proteinExistence type="predicted"/>
<dbReference type="PANTHER" id="PTHR47870">
    <property type="entry name" value="CYTOCHROME C-TYPE BIOGENESIS PROTEIN CCMH"/>
    <property type="match status" value="1"/>
</dbReference>
<reference evidence="7 8" key="1">
    <citation type="submission" date="2015-11" db="EMBL/GenBank/DDBJ databases">
        <title>Genomic analysis of 38 Legionella species identifies large and diverse effector repertoires.</title>
        <authorList>
            <person name="Burstein D."/>
            <person name="Amaro F."/>
            <person name="Zusman T."/>
            <person name="Lifshitz Z."/>
            <person name="Cohen O."/>
            <person name="Gilbert J.A."/>
            <person name="Pupko T."/>
            <person name="Shuman H.A."/>
            <person name="Segal G."/>
        </authorList>
    </citation>
    <scope>NUCLEOTIDE SEQUENCE [LARGE SCALE GENOMIC DNA]</scope>
    <source>
        <strain evidence="7 8">ATCC 49751</strain>
    </source>
</reference>
<name>A0A0W0VZJ2_9GAMM</name>
<dbReference type="eggNOG" id="COG4235">
    <property type="taxonomic scope" value="Bacteria"/>
</dbReference>
<keyword evidence="1" id="KW-0677">Repeat</keyword>
<dbReference type="AlphaFoldDB" id="A0A0W0VZJ2"/>
<dbReference type="InterPro" id="IPR011990">
    <property type="entry name" value="TPR-like_helical_dom_sf"/>
</dbReference>
<dbReference type="InterPro" id="IPR019734">
    <property type="entry name" value="TPR_rpt"/>
</dbReference>
<dbReference type="Pfam" id="PF23914">
    <property type="entry name" value="TPR_CcmH_CycH"/>
    <property type="match status" value="1"/>
</dbReference>
<keyword evidence="8" id="KW-1185">Reference proteome</keyword>
<dbReference type="EMBL" id="LNYI01000004">
    <property type="protein sequence ID" value="KTD25471.1"/>
    <property type="molecule type" value="Genomic_DNA"/>
</dbReference>
<evidence type="ECO:0000256" key="3">
    <source>
        <dbReference type="ARBA" id="ARBA00022803"/>
    </source>
</evidence>
<evidence type="ECO:0000259" key="6">
    <source>
        <dbReference type="Pfam" id="PF23914"/>
    </source>
</evidence>
<dbReference type="PATRIC" id="fig|45067.4.peg.228"/>
<keyword evidence="5" id="KW-0472">Membrane</keyword>
<comment type="caution">
    <text evidence="7">The sequence shown here is derived from an EMBL/GenBank/DDBJ whole genome shotgun (WGS) entry which is preliminary data.</text>
</comment>
<evidence type="ECO:0000313" key="7">
    <source>
        <dbReference type="EMBL" id="KTD25471.1"/>
    </source>
</evidence>
<dbReference type="GO" id="GO:0017004">
    <property type="term" value="P:cytochrome complex assembly"/>
    <property type="evidence" value="ECO:0007669"/>
    <property type="project" value="UniProtKB-KW"/>
</dbReference>
<feature type="transmembrane region" description="Helical" evidence="5">
    <location>
        <begin position="31"/>
        <end position="49"/>
    </location>
</feature>
<dbReference type="PROSITE" id="PS50005">
    <property type="entry name" value="TPR"/>
    <property type="match status" value="1"/>
</dbReference>
<evidence type="ECO:0000256" key="1">
    <source>
        <dbReference type="ARBA" id="ARBA00022737"/>
    </source>
</evidence>
<keyword evidence="5" id="KW-0812">Transmembrane</keyword>
<evidence type="ECO:0000256" key="5">
    <source>
        <dbReference type="SAM" id="Phobius"/>
    </source>
</evidence>
<feature type="repeat" description="TPR" evidence="4">
    <location>
        <begin position="96"/>
        <end position="129"/>
    </location>
</feature>
<dbReference type="PANTHER" id="PTHR47870:SF1">
    <property type="entry name" value="CYTOCHROME C-TYPE BIOGENESIS PROTEIN CCMH"/>
    <property type="match status" value="1"/>
</dbReference>
<dbReference type="Gene3D" id="1.25.40.10">
    <property type="entry name" value="Tetratricopeptide repeat domain"/>
    <property type="match status" value="1"/>
</dbReference>
<protein>
    <submittedName>
        <fullName evidence="7">Cytochrome c type biogenesis protein CcmH</fullName>
    </submittedName>
</protein>
<gene>
    <name evidence="7" type="ORF">Llan_0217</name>
</gene>
<feature type="domain" description="Cytochrome c-type biogenesis protein H TPR" evidence="6">
    <location>
        <begin position="80"/>
        <end position="203"/>
    </location>
</feature>
<organism evidence="7 8">
    <name type="scientific">Legionella lansingensis</name>
    <dbReference type="NCBI Taxonomy" id="45067"/>
    <lineage>
        <taxon>Bacteria</taxon>
        <taxon>Pseudomonadati</taxon>
        <taxon>Pseudomonadota</taxon>
        <taxon>Gammaproteobacteria</taxon>
        <taxon>Legionellales</taxon>
        <taxon>Legionellaceae</taxon>
        <taxon>Legionella</taxon>
    </lineage>
</organism>
<keyword evidence="2" id="KW-0201">Cytochrome c-type biogenesis</keyword>
<accession>A0A0W0VZJ2</accession>
<dbReference type="SMART" id="SM00028">
    <property type="entry name" value="TPR"/>
    <property type="match status" value="2"/>
</dbReference>
<keyword evidence="5" id="KW-1133">Transmembrane helix</keyword>
<dbReference type="OrthoDB" id="9776053at2"/>
<dbReference type="STRING" id="45067.Llan_0217"/>
<evidence type="ECO:0000256" key="2">
    <source>
        <dbReference type="ARBA" id="ARBA00022748"/>
    </source>
</evidence>
<dbReference type="InterPro" id="IPR051263">
    <property type="entry name" value="C-type_cytochrome_biogenesis"/>
</dbReference>
<dbReference type="RefSeq" id="WP_028374305.1">
    <property type="nucleotide sequence ID" value="NZ_CAAAJD010000007.1"/>
</dbReference>
<evidence type="ECO:0000256" key="4">
    <source>
        <dbReference type="PROSITE-ProRule" id="PRU00339"/>
    </source>
</evidence>